<keyword evidence="2" id="KW-1185">Reference proteome</keyword>
<dbReference type="EMBL" id="JAAAXJ010000009">
    <property type="protein sequence ID" value="NBJ26039.1"/>
    <property type="molecule type" value="Genomic_DNA"/>
</dbReference>
<evidence type="ECO:0000313" key="2">
    <source>
        <dbReference type="Proteomes" id="UP000818323"/>
    </source>
</evidence>
<accession>A0ABW9Z059</accession>
<dbReference type="Gene3D" id="2.40.160.20">
    <property type="match status" value="1"/>
</dbReference>
<dbReference type="InterPro" id="IPR011250">
    <property type="entry name" value="OMP/PagP_B-barrel"/>
</dbReference>
<organism evidence="1 2">
    <name type="scientific">Microvirga arsenatis</name>
    <dbReference type="NCBI Taxonomy" id="2692265"/>
    <lineage>
        <taxon>Bacteria</taxon>
        <taxon>Pseudomonadati</taxon>
        <taxon>Pseudomonadota</taxon>
        <taxon>Alphaproteobacteria</taxon>
        <taxon>Hyphomicrobiales</taxon>
        <taxon>Methylobacteriaceae</taxon>
        <taxon>Microvirga</taxon>
    </lineage>
</organism>
<evidence type="ECO:0000313" key="1">
    <source>
        <dbReference type="EMBL" id="NBJ26039.1"/>
    </source>
</evidence>
<name>A0ABW9Z059_9HYPH</name>
<dbReference type="RefSeq" id="WP_161723639.1">
    <property type="nucleotide sequence ID" value="NZ_JAAAXI010000010.1"/>
</dbReference>
<reference evidence="1 2" key="1">
    <citation type="submission" date="2020-01" db="EMBL/GenBank/DDBJ databases">
        <title>Microvirga sp. nov., an arsenate reduction bacterium isolated from Tibet hotspring sediments.</title>
        <authorList>
            <person name="Yuan C.-G."/>
        </authorList>
    </citation>
    <scope>NUCLEOTIDE SEQUENCE [LARGE SCALE GENOMIC DNA]</scope>
    <source>
        <strain evidence="1 2">SYSU G3D203</strain>
    </source>
</reference>
<sequence>MIHFIAVTGNLSARAEYRYTQFDNLSNDLTPLFNSRVTSDADVEFHTVRVGVSYKFGSY</sequence>
<dbReference type="Proteomes" id="UP000818323">
    <property type="component" value="Unassembled WGS sequence"/>
</dbReference>
<proteinExistence type="predicted"/>
<evidence type="ECO:0008006" key="3">
    <source>
        <dbReference type="Google" id="ProtNLM"/>
    </source>
</evidence>
<gene>
    <name evidence="1" type="ORF">GR303_16935</name>
</gene>
<protein>
    <recommendedName>
        <fullName evidence="3">Porin family protein</fullName>
    </recommendedName>
</protein>
<dbReference type="SUPFAM" id="SSF56925">
    <property type="entry name" value="OMPA-like"/>
    <property type="match status" value="1"/>
</dbReference>
<comment type="caution">
    <text evidence="1">The sequence shown here is derived from an EMBL/GenBank/DDBJ whole genome shotgun (WGS) entry which is preliminary data.</text>
</comment>